<sequence>MMIIIRTPDLPPPPPPPPPPLPSSSFPMTEDANEQHKVLQVQFPLADYKFQLCETSNDRQMDLDMSNSETVTVKVTAQQINPGGNNCIFICRYPSANDQDPDSDNNNNNDFDSKLPKIFVAKEFGDSKDELDTYEHLASLQGVYIPKCFGEIYWKDEDGLVHKGIALEFLEGFRRLDDTDAKNDLMYWKYKKALEAIGNKGIFHGDVAFRNLMWHPQREEVRVIDFDQAKAATEEWRRDGKSVKEQNFIELEGLFKVEDSDIIREYLPMIYAKPRWMLDPPILPKKIRERF</sequence>
<proteinExistence type="predicted"/>
<evidence type="ECO:0000256" key="1">
    <source>
        <dbReference type="SAM" id="MobiDB-lite"/>
    </source>
</evidence>
<evidence type="ECO:0000313" key="2">
    <source>
        <dbReference type="EMBL" id="APA11967.1"/>
    </source>
</evidence>
<dbReference type="EMBL" id="CP017821">
    <property type="protein sequence ID" value="APA11967.1"/>
    <property type="molecule type" value="Genomic_DNA"/>
</dbReference>
<dbReference type="SUPFAM" id="SSF101447">
    <property type="entry name" value="Formin homology 2 domain (FH2 domain)"/>
    <property type="match status" value="1"/>
</dbReference>
<dbReference type="KEGG" id="ssl:SS1G_05530"/>
<reference evidence="3" key="1">
    <citation type="journal article" date="2017" name="Genome Biol. Evol.">
        <title>The complete genome sequence of the phytopathogenic fungus Sclerotinia sclerotiorum reveals insights into the genome architecture of broad host range pathogens.</title>
        <authorList>
            <person name="Derbyshire M."/>
            <person name="Denton-Giles M."/>
            <person name="Hegedus D."/>
            <person name="Seifbarghy S."/>
            <person name="Rollins J."/>
            <person name="van Kan J."/>
            <person name="Seidl M.F."/>
            <person name="Faino L."/>
            <person name="Mbengue M."/>
            <person name="Navaud O."/>
            <person name="Raffaele S."/>
            <person name="Hammond-Kosack K."/>
            <person name="Heard S."/>
            <person name="Oliver R."/>
        </authorList>
    </citation>
    <scope>NUCLEOTIDE SEQUENCE [LARGE SCALE GENOMIC DNA]</scope>
    <source>
        <strain evidence="3">ATCC 18683 / 1980 / Ss-1</strain>
    </source>
</reference>
<feature type="region of interest" description="Disordered" evidence="1">
    <location>
        <begin position="1"/>
        <end position="29"/>
    </location>
</feature>
<accession>A0A1D9QAL1</accession>
<dbReference type="RefSeq" id="XP_001594101.1">
    <property type="nucleotide sequence ID" value="XM_001594051.1"/>
</dbReference>
<organism evidence="2 3">
    <name type="scientific">Sclerotinia sclerotiorum (strain ATCC 18683 / 1980 / Ss-1)</name>
    <name type="common">White mold</name>
    <name type="synonym">Whetzelinia sclerotiorum</name>
    <dbReference type="NCBI Taxonomy" id="665079"/>
    <lineage>
        <taxon>Eukaryota</taxon>
        <taxon>Fungi</taxon>
        <taxon>Dikarya</taxon>
        <taxon>Ascomycota</taxon>
        <taxon>Pezizomycotina</taxon>
        <taxon>Leotiomycetes</taxon>
        <taxon>Helotiales</taxon>
        <taxon>Sclerotiniaceae</taxon>
        <taxon>Sclerotinia</taxon>
    </lineage>
</organism>
<evidence type="ECO:0008006" key="4">
    <source>
        <dbReference type="Google" id="ProtNLM"/>
    </source>
</evidence>
<dbReference type="InterPro" id="IPR011009">
    <property type="entry name" value="Kinase-like_dom_sf"/>
</dbReference>
<dbReference type="Proteomes" id="UP000177798">
    <property type="component" value="Chromosome 8"/>
</dbReference>
<evidence type="ECO:0000313" key="3">
    <source>
        <dbReference type="Proteomes" id="UP000177798"/>
    </source>
</evidence>
<dbReference type="Gene3D" id="1.10.510.10">
    <property type="entry name" value="Transferase(Phosphotransferase) domain 1"/>
    <property type="match status" value="1"/>
</dbReference>
<protein>
    <recommendedName>
        <fullName evidence="4">Non-specific serine/threonine protein kinase</fullName>
    </recommendedName>
</protein>
<dbReference type="OrthoDB" id="3487140at2759"/>
<dbReference type="SUPFAM" id="SSF56112">
    <property type="entry name" value="Protein kinase-like (PK-like)"/>
    <property type="match status" value="1"/>
</dbReference>
<dbReference type="VEuPathDB" id="FungiDB:sscle_08g067370"/>
<dbReference type="AlphaFoldDB" id="A0A1D9QAL1"/>
<gene>
    <name evidence="2" type="ORF">sscle_08g067370</name>
</gene>
<name>A0A1D9QAL1_SCLS1</name>
<feature type="compositionally biased region" description="Pro residues" evidence="1">
    <location>
        <begin position="9"/>
        <end position="22"/>
    </location>
</feature>